<protein>
    <submittedName>
        <fullName evidence="1">Uncharacterized protein</fullName>
    </submittedName>
</protein>
<dbReference type="EMBL" id="SRLO01020132">
    <property type="protein sequence ID" value="TNN23018.1"/>
    <property type="molecule type" value="Genomic_DNA"/>
</dbReference>
<evidence type="ECO:0000313" key="1">
    <source>
        <dbReference type="EMBL" id="TNN23018.1"/>
    </source>
</evidence>
<reference evidence="1 2" key="1">
    <citation type="submission" date="2019-03" db="EMBL/GenBank/DDBJ databases">
        <title>First draft genome of Liparis tanakae, snailfish: a comprehensive survey of snailfish specific genes.</title>
        <authorList>
            <person name="Kim W."/>
            <person name="Song I."/>
            <person name="Jeong J.-H."/>
            <person name="Kim D."/>
            <person name="Kim S."/>
            <person name="Ryu S."/>
            <person name="Song J.Y."/>
            <person name="Lee S.K."/>
        </authorList>
    </citation>
    <scope>NUCLEOTIDE SEQUENCE [LARGE SCALE GENOMIC DNA]</scope>
    <source>
        <tissue evidence="1">Muscle</tissue>
    </source>
</reference>
<keyword evidence="2" id="KW-1185">Reference proteome</keyword>
<comment type="caution">
    <text evidence="1">The sequence shown here is derived from an EMBL/GenBank/DDBJ whole genome shotgun (WGS) entry which is preliminary data.</text>
</comment>
<name>A0A4Z2E2P7_9TELE</name>
<evidence type="ECO:0000313" key="2">
    <source>
        <dbReference type="Proteomes" id="UP000314294"/>
    </source>
</evidence>
<proteinExistence type="predicted"/>
<gene>
    <name evidence="1" type="ORF">EYF80_066864</name>
</gene>
<organism evidence="1 2">
    <name type="scientific">Liparis tanakae</name>
    <name type="common">Tanaka's snailfish</name>
    <dbReference type="NCBI Taxonomy" id="230148"/>
    <lineage>
        <taxon>Eukaryota</taxon>
        <taxon>Metazoa</taxon>
        <taxon>Chordata</taxon>
        <taxon>Craniata</taxon>
        <taxon>Vertebrata</taxon>
        <taxon>Euteleostomi</taxon>
        <taxon>Actinopterygii</taxon>
        <taxon>Neopterygii</taxon>
        <taxon>Teleostei</taxon>
        <taxon>Neoteleostei</taxon>
        <taxon>Acanthomorphata</taxon>
        <taxon>Eupercaria</taxon>
        <taxon>Perciformes</taxon>
        <taxon>Cottioidei</taxon>
        <taxon>Cottales</taxon>
        <taxon>Liparidae</taxon>
        <taxon>Liparis</taxon>
    </lineage>
</organism>
<sequence>MSNRSFFSRTNRLAKPCAFTLAGDEHDAVVRSSHHLHRSALDDVHLFTDVALQRDTQDVSAEVSVPFGY</sequence>
<accession>A0A4Z2E2P7</accession>
<dbReference type="Proteomes" id="UP000314294">
    <property type="component" value="Unassembled WGS sequence"/>
</dbReference>
<dbReference type="AlphaFoldDB" id="A0A4Z2E2P7"/>